<name>A0A086QNI0_TOXGO</name>
<sequence length="1161" mass="126750">MKIQGVNPLYSPSIVLLVARAPFPAFPFLSPPSSDNLEVKQFFVHSLDRCIQAQTATFDEFTCSHGHYVNRIRRDILGRGVLKVTLHEALHVDEILSLPRPMSLTSFSSPFFSGVLLCSLHLPLLGASLPLSPVCAPSRSSSQLLSFCSYRLLRASSSPGCVGGRPGRRSAPVAKTKPVFEFPPLTSASVPSLPFSSPSASSGKPIPRTVSSRSSPFCPAPLCRFFSSLPFAHPSSACVAPSVRSGSSLRPATFLLWSFCFSSRLAVRSRKCTVHCQLPLSLVPTVSLPGLSLVQSSHRPLCPFSVSPSAASFCLRAYSSLSQRLFTSDSPKTFFHQLPRSSSNGSLIYSSLPSSASALLSSSPSPSSSPSSASSPSSSAVSGVRGGTQATLASCPSSFRKSENMERRSKLGDLLVTRAADGKLLLTFFWLGQRVNLERSEEEPLDRLLQRLRLSCRKVTQKRLAEETRKGKAARKQRKKAEESSPGAHAATEPVHNEEKKAAAIEDLPFIFLRRKDGTVAPGDEACGVSFQRASLICFSPFAPQGDAERTGKSELSPRDESADSENVLEVVWDPPVARCIYVPQAVYTGCPVLACVVTEHANEDDLVIEWRYEDSGADGPVIHRGRHYTPKPADEGRVLILKAFHPLYSVFSVTNSLPPVLPCPSIDWHFERNNAFSPSSPSSLPSLSPASSSSLPSHPSVLAKSSKSLRVCSFNILAGAYARTPHAVQAMYPYCSGHHLDLHHRKALLGKELHALDGDIVALQECSSSLFFSFLAPLFKEEYHAFLQCKFKARVQEGCALLIRKKYFSVLREGSVIFQKELLTNPQYDELLAELRRKWPHFETDVLPHLTTVMQFAILRRRDTREAHDEKDLPKTLVVANTHLFFHPYARHIRVLQIYVMTNFLQTLREEFAESEDSSTAPAEPASFSASRRLPPVIMCGDFNCQPGSGGLKLLKKKAVHAYLDDWHDGLAFRWEKDEDAAAEDEEEKNGDEEAKSGIEMKKEDAPGTIVSPSLPETSPASSDSAVAFAAASESRNAEHEGKGPHEMESGIDHREAGGEQGTGEEPGVALRLPGDLDLVDCYEDSPLAFSNFVSGFQATLDYIYASSDFKVVARLPGVSEEAVRAHGGLPCHGYPSDHLAIAVDLQLKSTESPENSYTK</sequence>
<keyword evidence="3" id="KW-0255">Endonuclease</keyword>
<protein>
    <submittedName>
        <fullName evidence="3">Endonuclease/exonuclease/phosphatase family protein</fullName>
        <ecNumber evidence="3">3.1.13.4</ecNumber>
    </submittedName>
</protein>
<dbReference type="GO" id="GO:0004535">
    <property type="term" value="F:poly(A)-specific ribonuclease activity"/>
    <property type="evidence" value="ECO:0007669"/>
    <property type="project" value="UniProtKB-EC"/>
</dbReference>
<accession>A0A086QNI0</accession>
<dbReference type="PANTHER" id="PTHR12121:SF37">
    <property type="entry name" value="2',5'-PHOSPHODIESTERASE 12"/>
    <property type="match status" value="1"/>
</dbReference>
<evidence type="ECO:0000259" key="2">
    <source>
        <dbReference type="Pfam" id="PF03372"/>
    </source>
</evidence>
<proteinExistence type="predicted"/>
<dbReference type="PANTHER" id="PTHR12121">
    <property type="entry name" value="CARBON CATABOLITE REPRESSOR PROTEIN 4"/>
    <property type="match status" value="1"/>
</dbReference>
<dbReference type="GO" id="GO:0000288">
    <property type="term" value="P:nuclear-transcribed mRNA catabolic process, deadenylation-dependent decay"/>
    <property type="evidence" value="ECO:0007669"/>
    <property type="project" value="TreeGrafter"/>
</dbReference>
<evidence type="ECO:0000256" key="1">
    <source>
        <dbReference type="SAM" id="MobiDB-lite"/>
    </source>
</evidence>
<evidence type="ECO:0000313" key="3">
    <source>
        <dbReference type="EMBL" id="KFH14162.1"/>
    </source>
</evidence>
<dbReference type="Proteomes" id="UP000028821">
    <property type="component" value="Unassembled WGS sequence"/>
</dbReference>
<dbReference type="OrthoDB" id="332064at2759"/>
<dbReference type="InterPro" id="IPR050410">
    <property type="entry name" value="CCR4/nocturin_mRNA_transcr"/>
</dbReference>
<gene>
    <name evidence="3" type="ORF">TGMAS_243590</name>
</gene>
<dbReference type="GO" id="GO:0005739">
    <property type="term" value="C:mitochondrion"/>
    <property type="evidence" value="ECO:0007669"/>
    <property type="project" value="TreeGrafter"/>
</dbReference>
<dbReference type="Pfam" id="PF03372">
    <property type="entry name" value="Exo_endo_phos"/>
    <property type="match status" value="1"/>
</dbReference>
<feature type="compositionally biased region" description="Basic and acidic residues" evidence="1">
    <location>
        <begin position="1037"/>
        <end position="1059"/>
    </location>
</feature>
<dbReference type="InterPro" id="IPR036691">
    <property type="entry name" value="Endo/exonu/phosph_ase_sf"/>
</dbReference>
<keyword evidence="3" id="KW-0540">Nuclease</keyword>
<dbReference type="SUPFAM" id="SSF56219">
    <property type="entry name" value="DNase I-like"/>
    <property type="match status" value="1"/>
</dbReference>
<feature type="region of interest" description="Disordered" evidence="1">
    <location>
        <begin position="463"/>
        <end position="499"/>
    </location>
</feature>
<feature type="compositionally biased region" description="Acidic residues" evidence="1">
    <location>
        <begin position="981"/>
        <end position="992"/>
    </location>
</feature>
<dbReference type="InterPro" id="IPR005135">
    <property type="entry name" value="Endo/exonuclease/phosphatase"/>
</dbReference>
<feature type="region of interest" description="Disordered" evidence="1">
    <location>
        <begin position="360"/>
        <end position="406"/>
    </location>
</feature>
<keyword evidence="3" id="KW-0269">Exonuclease</keyword>
<feature type="compositionally biased region" description="Low complexity" evidence="1">
    <location>
        <begin position="1020"/>
        <end position="1036"/>
    </location>
</feature>
<dbReference type="Gene3D" id="3.60.10.10">
    <property type="entry name" value="Endonuclease/exonuclease/phosphatase"/>
    <property type="match status" value="1"/>
</dbReference>
<organism evidence="3 4">
    <name type="scientific">Toxoplasma gondii MAS</name>
    <dbReference type="NCBI Taxonomy" id="943118"/>
    <lineage>
        <taxon>Eukaryota</taxon>
        <taxon>Sar</taxon>
        <taxon>Alveolata</taxon>
        <taxon>Apicomplexa</taxon>
        <taxon>Conoidasida</taxon>
        <taxon>Coccidia</taxon>
        <taxon>Eucoccidiorida</taxon>
        <taxon>Eimeriorina</taxon>
        <taxon>Sarcocystidae</taxon>
        <taxon>Toxoplasma</taxon>
    </lineage>
</organism>
<dbReference type="GO" id="GO:0004519">
    <property type="term" value="F:endonuclease activity"/>
    <property type="evidence" value="ECO:0007669"/>
    <property type="project" value="UniProtKB-KW"/>
</dbReference>
<dbReference type="AlphaFoldDB" id="A0A086QNI0"/>
<keyword evidence="3" id="KW-0378">Hydrolase</keyword>
<feature type="compositionally biased region" description="Polar residues" evidence="1">
    <location>
        <begin position="388"/>
        <end position="399"/>
    </location>
</feature>
<reference evidence="3 4" key="1">
    <citation type="submission" date="2014-04" db="EMBL/GenBank/DDBJ databases">
        <authorList>
            <person name="Sibley D."/>
            <person name="Venepally P."/>
            <person name="Karamycheva S."/>
            <person name="Hadjithomas M."/>
            <person name="Khan A."/>
            <person name="Brunk B."/>
            <person name="Roos D."/>
            <person name="Caler E."/>
            <person name="Lorenzi H."/>
        </authorList>
    </citation>
    <scope>NUCLEOTIDE SEQUENCE [LARGE SCALE GENOMIC DNA]</scope>
    <source>
        <strain evidence="3 4">MAS</strain>
    </source>
</reference>
<feature type="compositionally biased region" description="Low complexity" evidence="1">
    <location>
        <begin position="360"/>
        <end position="382"/>
    </location>
</feature>
<dbReference type="EC" id="3.1.13.4" evidence="3"/>
<comment type="caution">
    <text evidence="3">The sequence shown here is derived from an EMBL/GenBank/DDBJ whole genome shotgun (WGS) entry which is preliminary data.</text>
</comment>
<feature type="compositionally biased region" description="Basic and acidic residues" evidence="1">
    <location>
        <begin position="993"/>
        <end position="1007"/>
    </location>
</feature>
<feature type="domain" description="Endonuclease/exonuclease/phosphatase" evidence="2">
    <location>
        <begin position="714"/>
        <end position="1140"/>
    </location>
</feature>
<feature type="region of interest" description="Disordered" evidence="1">
    <location>
        <begin position="981"/>
        <end position="1070"/>
    </location>
</feature>
<evidence type="ECO:0000313" key="4">
    <source>
        <dbReference type="Proteomes" id="UP000028821"/>
    </source>
</evidence>
<dbReference type="VEuPathDB" id="ToxoDB:TGMAS_243590"/>
<dbReference type="EMBL" id="AEXC02001275">
    <property type="protein sequence ID" value="KFH14162.1"/>
    <property type="molecule type" value="Genomic_DNA"/>
</dbReference>